<dbReference type="Gene3D" id="3.30.160.60">
    <property type="entry name" value="Classic Zinc Finger"/>
    <property type="match status" value="2"/>
</dbReference>
<evidence type="ECO:0000313" key="11">
    <source>
        <dbReference type="EMBL" id="KIK34063.1"/>
    </source>
</evidence>
<name>A0A0D0AQ32_9AGAM</name>
<feature type="compositionally biased region" description="Basic and acidic residues" evidence="8">
    <location>
        <begin position="690"/>
        <end position="703"/>
    </location>
</feature>
<dbReference type="PROSITE" id="PS50157">
    <property type="entry name" value="ZINC_FINGER_C2H2_2"/>
    <property type="match status" value="2"/>
</dbReference>
<reference evidence="13" key="2">
    <citation type="submission" date="2015-01" db="EMBL/GenBank/DDBJ databases">
        <title>Evolutionary Origins and Diversification of the Mycorrhizal Mutualists.</title>
        <authorList>
            <consortium name="DOE Joint Genome Institute"/>
            <consortium name="Mycorrhizal Genomics Consortium"/>
            <person name="Kohler A."/>
            <person name="Kuo A."/>
            <person name="Nagy L.G."/>
            <person name="Floudas D."/>
            <person name="Copeland A."/>
            <person name="Barry K.W."/>
            <person name="Cichocki N."/>
            <person name="Veneault-Fourrey C."/>
            <person name="LaButti K."/>
            <person name="Lindquist E.A."/>
            <person name="Lipzen A."/>
            <person name="Lundell T."/>
            <person name="Morin E."/>
            <person name="Murat C."/>
            <person name="Riley R."/>
            <person name="Ohm R."/>
            <person name="Sun H."/>
            <person name="Tunlid A."/>
            <person name="Henrissat B."/>
            <person name="Grigoriev I.V."/>
            <person name="Hibbett D.S."/>
            <person name="Martin F."/>
        </authorList>
    </citation>
    <scope>NUCLEOTIDE SEQUENCE [LARGE SCALE GENOMIC DNA]</scope>
    <source>
        <strain evidence="12 13">UH-Slu-Lm8-n1</strain>
    </source>
</reference>
<evidence type="ECO:0000256" key="6">
    <source>
        <dbReference type="ARBA" id="ARBA00023242"/>
    </source>
</evidence>
<dbReference type="InterPro" id="IPR036236">
    <property type="entry name" value="Znf_C2H2_sf"/>
</dbReference>
<feature type="region of interest" description="Disordered" evidence="8">
    <location>
        <begin position="120"/>
        <end position="141"/>
    </location>
</feature>
<dbReference type="SUPFAM" id="SSF57667">
    <property type="entry name" value="beta-beta-alpha zinc fingers"/>
    <property type="match status" value="1"/>
</dbReference>
<feature type="compositionally biased region" description="Polar residues" evidence="8">
    <location>
        <begin position="370"/>
        <end position="379"/>
    </location>
</feature>
<dbReference type="Proteomes" id="UP000054485">
    <property type="component" value="Unassembled WGS sequence"/>
</dbReference>
<evidence type="ECO:0000313" key="13">
    <source>
        <dbReference type="Proteomes" id="UP000054485"/>
    </source>
</evidence>
<dbReference type="OrthoDB" id="6365676at2759"/>
<feature type="compositionally biased region" description="Low complexity" evidence="8">
    <location>
        <begin position="635"/>
        <end position="649"/>
    </location>
</feature>
<evidence type="ECO:0000256" key="1">
    <source>
        <dbReference type="ARBA" id="ARBA00022723"/>
    </source>
</evidence>
<feature type="domain" description="C2H2-type" evidence="10">
    <location>
        <begin position="5"/>
        <end position="32"/>
    </location>
</feature>
<dbReference type="PANTHER" id="PTHR47660:SF2">
    <property type="entry name" value="TRANSCRIPTION FACTOR WITH C2H2 AND ZN(2)-CYS(6) DNA BINDING DOMAIN (EUROFUNG)"/>
    <property type="match status" value="1"/>
</dbReference>
<keyword evidence="3" id="KW-0862">Zinc</keyword>
<dbReference type="GO" id="GO:0000981">
    <property type="term" value="F:DNA-binding transcription factor activity, RNA polymerase II-specific"/>
    <property type="evidence" value="ECO:0007669"/>
    <property type="project" value="InterPro"/>
</dbReference>
<dbReference type="AlphaFoldDB" id="A0A0D0AQ32"/>
<evidence type="ECO:0000313" key="12">
    <source>
        <dbReference type="EMBL" id="KIK34454.1"/>
    </source>
</evidence>
<reference evidence="11" key="3">
    <citation type="submission" date="2015-02" db="EMBL/GenBank/DDBJ databases">
        <title>Evolutionary Origins and Diversification of the Mycorrhizal Mutualists.</title>
        <authorList>
            <consortium name="DOE Joint Genome Institute"/>
            <consortium name="Mycorrhizal Genomics Consortium"/>
            <person name="Kohler A."/>
            <person name="Kuo A."/>
            <person name="Nagy L.G."/>
            <person name="Floudas D."/>
            <person name="Copeland A."/>
            <person name="Barry K.W."/>
            <person name="Cichocki N."/>
            <person name="Veneault-Fourrey C."/>
            <person name="LaButti K."/>
            <person name="Lindquist E.A."/>
            <person name="Lipzen A."/>
            <person name="Lundell T."/>
            <person name="Morin E."/>
            <person name="Murat C."/>
            <person name="Riley R."/>
            <person name="Ohm R."/>
            <person name="Sun H."/>
            <person name="Tunlid A."/>
            <person name="Henrissat B."/>
            <person name="Grigoriev I.V."/>
            <person name="Hibbett D.S."/>
            <person name="Martin F."/>
        </authorList>
    </citation>
    <scope>NUCLEOTIDE SEQUENCE</scope>
    <source>
        <strain evidence="11 13">UH-Slu-Lm8-n1</strain>
    </source>
</reference>
<feature type="compositionally biased region" description="Polar residues" evidence="8">
    <location>
        <begin position="654"/>
        <end position="665"/>
    </location>
</feature>
<feature type="compositionally biased region" description="Polar residues" evidence="8">
    <location>
        <begin position="61"/>
        <end position="78"/>
    </location>
</feature>
<keyword evidence="6" id="KW-0539">Nucleus</keyword>
<evidence type="ECO:0000259" key="10">
    <source>
        <dbReference type="PROSITE" id="PS50157"/>
    </source>
</evidence>
<dbReference type="HOGENOM" id="CLU_016934_0_0_1"/>
<feature type="region of interest" description="Disordered" evidence="8">
    <location>
        <begin position="303"/>
        <end position="332"/>
    </location>
</feature>
<feature type="region of interest" description="Disordered" evidence="8">
    <location>
        <begin position="467"/>
        <end position="524"/>
    </location>
</feature>
<reference evidence="11 13" key="1">
    <citation type="submission" date="2014-04" db="EMBL/GenBank/DDBJ databases">
        <authorList>
            <consortium name="DOE Joint Genome Institute"/>
            <person name="Kuo A."/>
            <person name="Ruytinx J."/>
            <person name="Rineau F."/>
            <person name="Colpaert J."/>
            <person name="Kohler A."/>
            <person name="Nagy L.G."/>
            <person name="Floudas D."/>
            <person name="Copeland A."/>
            <person name="Barry K.W."/>
            <person name="Cichocki N."/>
            <person name="Veneault-Fourrey C."/>
            <person name="LaButti K."/>
            <person name="Lindquist E.A."/>
            <person name="Lipzen A."/>
            <person name="Lundell T."/>
            <person name="Morin E."/>
            <person name="Murat C."/>
            <person name="Sun H."/>
            <person name="Tunlid A."/>
            <person name="Henrissat B."/>
            <person name="Grigoriev I.V."/>
            <person name="Hibbett D.S."/>
            <person name="Martin F."/>
            <person name="Nordberg H.P."/>
            <person name="Cantor M.N."/>
            <person name="Hua S.X."/>
        </authorList>
    </citation>
    <scope>NUCLEOTIDE SEQUENCE [LARGE SCALE GENOMIC DNA]</scope>
    <source>
        <strain evidence="11 13">UH-Slu-Lm8-n1</strain>
    </source>
</reference>
<dbReference type="STRING" id="930992.A0A0D0AQ32"/>
<dbReference type="PROSITE" id="PS50048">
    <property type="entry name" value="ZN2_CY6_FUNGAL_2"/>
    <property type="match status" value="1"/>
</dbReference>
<feature type="compositionally biased region" description="Low complexity" evidence="8">
    <location>
        <begin position="304"/>
        <end position="325"/>
    </location>
</feature>
<dbReference type="PROSITE" id="PS00028">
    <property type="entry name" value="ZINC_FINGER_C2H2_1"/>
    <property type="match status" value="2"/>
</dbReference>
<feature type="region of interest" description="Disordered" evidence="8">
    <location>
        <begin position="56"/>
        <end position="78"/>
    </location>
</feature>
<feature type="domain" description="C2H2-type" evidence="10">
    <location>
        <begin position="33"/>
        <end position="61"/>
    </location>
</feature>
<dbReference type="GO" id="GO:0008270">
    <property type="term" value="F:zinc ion binding"/>
    <property type="evidence" value="ECO:0007669"/>
    <property type="project" value="UniProtKB-KW"/>
</dbReference>
<dbReference type="InterPro" id="IPR013087">
    <property type="entry name" value="Znf_C2H2_type"/>
</dbReference>
<accession>A0A0D0AQ32</accession>
<dbReference type="EMBL" id="KN835817">
    <property type="protein sequence ID" value="KIK34063.1"/>
    <property type="molecule type" value="Genomic_DNA"/>
</dbReference>
<keyword evidence="13" id="KW-1185">Reference proteome</keyword>
<sequence>MGGDHQCPVCQATFTRPQHVARHMRSHTGDRPYKCQYCGDQFARSDLLSRHVNKCHANEKPPQNATNGRRKGSASTSRATTSKQACDQCVQSSLPCDGCNPCSKCVQRKSRCTYVKFHRQTAPSGPGHHVPRPASVSSSSLGNGRLSMDDFILGPPPVSVPSMDTSSGDPLYTTPFSFNHVYASSANPIHLPMSLSSDSDIAGRTRVQAELLRHAGAPMLANPQGSPALVPELYTDHGHNQPSNHWLGWGESTTVPQTSQPQFASLDEAFSQNQYGADGLDTLSSEMFTGNFVGLAYRPRRSSVDYSDGSSASHSIPSSATSSNAHLPLSAGDMYQGASEDFQQRMLLEPQRRRDSMTSPSGSAPVLAPESQSDQQQSRVGEGGFSSAFGLMSIDDPNVLAGLSTDCVPFFTNAAMNMRPHSPNATPMPPKALSQQQLRDRGMSLSALPTPGLGRDADNLWKQYMRTPMSGPHNEVPQSPSSRRRVRVSSLPSSKTPTAERALPGMANGNGNANGEGARMTLHGNPEDLRSYEAAVNARNASLNLNLPKRRGTRASPPASIPSGARARRTLADPTHPHSHSHSQTGNFDLTVSRPSSSSSTSSLSQAFASVPPCMKGLGAAPPMNGMSISLPVPRVSSMGSSSTQSGSRDGSRESSVASDCTGSSEGEMFRPAFKRLPSQTLGPANAKRAQFEKNGVGEKEKGFGNGMNGDRTLLGDGSRRIAALPGRACTTSDKHASTRNGVNVPRA</sequence>
<evidence type="ECO:0000256" key="3">
    <source>
        <dbReference type="ARBA" id="ARBA00022833"/>
    </source>
</evidence>
<evidence type="ECO:0000256" key="5">
    <source>
        <dbReference type="ARBA" id="ARBA00023163"/>
    </source>
</evidence>
<feature type="domain" description="Zn(2)-C6 fungal-type" evidence="9">
    <location>
        <begin position="85"/>
        <end position="114"/>
    </location>
</feature>
<keyword evidence="1" id="KW-0479">Metal-binding</keyword>
<evidence type="ECO:0000256" key="7">
    <source>
        <dbReference type="PROSITE-ProRule" id="PRU00042"/>
    </source>
</evidence>
<evidence type="ECO:0000259" key="9">
    <source>
        <dbReference type="PROSITE" id="PS50048"/>
    </source>
</evidence>
<keyword evidence="4" id="KW-0805">Transcription regulation</keyword>
<dbReference type="InterPro" id="IPR001138">
    <property type="entry name" value="Zn2Cys6_DnaBD"/>
</dbReference>
<protein>
    <submittedName>
        <fullName evidence="11">Uncharacterized protein</fullName>
    </submittedName>
</protein>
<feature type="region of interest" description="Disordered" evidence="8">
    <location>
        <begin position="629"/>
        <end position="715"/>
    </location>
</feature>
<keyword evidence="5" id="KW-0804">Transcription</keyword>
<gene>
    <name evidence="12" type="ORF">CY34DRAFT_812892</name>
    <name evidence="11" type="ORF">CY34DRAFT_813165</name>
</gene>
<feature type="region of interest" description="Disordered" evidence="8">
    <location>
        <begin position="351"/>
        <end position="384"/>
    </location>
</feature>
<keyword evidence="2 7" id="KW-0863">Zinc-finger</keyword>
<feature type="region of interest" description="Disordered" evidence="8">
    <location>
        <begin position="543"/>
        <end position="604"/>
    </location>
</feature>
<dbReference type="SMART" id="SM00355">
    <property type="entry name" value="ZnF_C2H2"/>
    <property type="match status" value="2"/>
</dbReference>
<evidence type="ECO:0000256" key="2">
    <source>
        <dbReference type="ARBA" id="ARBA00022771"/>
    </source>
</evidence>
<proteinExistence type="predicted"/>
<feature type="compositionally biased region" description="Low complexity" evidence="8">
    <location>
        <begin position="593"/>
        <end position="604"/>
    </location>
</feature>
<organism evidence="11 13">
    <name type="scientific">Suillus luteus UH-Slu-Lm8-n1</name>
    <dbReference type="NCBI Taxonomy" id="930992"/>
    <lineage>
        <taxon>Eukaryota</taxon>
        <taxon>Fungi</taxon>
        <taxon>Dikarya</taxon>
        <taxon>Basidiomycota</taxon>
        <taxon>Agaricomycotina</taxon>
        <taxon>Agaricomycetes</taxon>
        <taxon>Agaricomycetidae</taxon>
        <taxon>Boletales</taxon>
        <taxon>Suillineae</taxon>
        <taxon>Suillaceae</taxon>
        <taxon>Suillus</taxon>
    </lineage>
</organism>
<dbReference type="FunFam" id="3.30.160.60:FF:002343">
    <property type="entry name" value="Zinc finger protein 33A"/>
    <property type="match status" value="1"/>
</dbReference>
<dbReference type="CDD" id="cd00067">
    <property type="entry name" value="GAL4"/>
    <property type="match status" value="1"/>
</dbReference>
<evidence type="ECO:0000256" key="4">
    <source>
        <dbReference type="ARBA" id="ARBA00023015"/>
    </source>
</evidence>
<feature type="region of interest" description="Disordered" evidence="8">
    <location>
        <begin position="727"/>
        <end position="748"/>
    </location>
</feature>
<dbReference type="PANTHER" id="PTHR47660">
    <property type="entry name" value="TRANSCRIPTION FACTOR WITH C2H2 AND ZN(2)-CYS(6) DNA BINDING DOMAIN (EUROFUNG)-RELATED-RELATED"/>
    <property type="match status" value="1"/>
</dbReference>
<dbReference type="EMBL" id="KN835751">
    <property type="protein sequence ID" value="KIK34454.1"/>
    <property type="molecule type" value="Genomic_DNA"/>
</dbReference>
<evidence type="ECO:0000256" key="8">
    <source>
        <dbReference type="SAM" id="MobiDB-lite"/>
    </source>
</evidence>
<feature type="compositionally biased region" description="Low complexity" evidence="8">
    <location>
        <begin position="507"/>
        <end position="518"/>
    </location>
</feature>